<dbReference type="STRING" id="1616788.AR543_14265"/>
<reference evidence="3 4" key="2">
    <citation type="journal article" date="2016" name="Int. J. Syst. Evol. Microbiol.">
        <title>Paenibacillus bovis sp. nov., isolated from raw yak (Bos grunniens) milk.</title>
        <authorList>
            <person name="Gao C."/>
            <person name="Han J."/>
            <person name="Liu Z."/>
            <person name="Xu X."/>
            <person name="Hang F."/>
            <person name="Wu Z."/>
        </authorList>
    </citation>
    <scope>NUCLEOTIDE SEQUENCE [LARGE SCALE GENOMIC DNA]</scope>
    <source>
        <strain evidence="3 4">BD3526</strain>
    </source>
</reference>
<organism evidence="3 4">
    <name type="scientific">Paenibacillus bovis</name>
    <dbReference type="NCBI Taxonomy" id="1616788"/>
    <lineage>
        <taxon>Bacteria</taxon>
        <taxon>Bacillati</taxon>
        <taxon>Bacillota</taxon>
        <taxon>Bacilli</taxon>
        <taxon>Bacillales</taxon>
        <taxon>Paenibacillaceae</taxon>
        <taxon>Paenibacillus</taxon>
    </lineage>
</organism>
<feature type="chain" id="PRO_5039188205" description="Proteinase inhibitor I42 chagasin domain-containing protein" evidence="2">
    <location>
        <begin position="32"/>
        <end position="182"/>
    </location>
</feature>
<name>A0A172ZMF5_9BACL</name>
<reference evidence="4" key="1">
    <citation type="submission" date="2015-10" db="EMBL/GenBank/DDBJ databases">
        <title>Genome of Paenibacillus bovis sp. nov.</title>
        <authorList>
            <person name="Wu Z."/>
            <person name="Gao C."/>
            <person name="Liu Z."/>
            <person name="Zheng H."/>
        </authorList>
    </citation>
    <scope>NUCLEOTIDE SEQUENCE [LARGE SCALE GENOMIC DNA]</scope>
    <source>
        <strain evidence="4">BD3526</strain>
    </source>
</reference>
<dbReference type="AlphaFoldDB" id="A0A172ZMF5"/>
<sequence length="182" mass="19870">MTLIPTWRSTRWLSIIPLVVLLAACGTPKTASELPSPVSATEPFAGPMTPNTDKSGNTSADKENEQPADDQEILIVIDQEPLPLVENNFSFSIVQVPEGYSLSSIQWLSDKHHITNTIDEILANGAGESDDKYGFSIGGSGNFSSFVYPAAWKGEKGTVIFTFKNEQGDPKTWKKQVVLKIK</sequence>
<keyword evidence="2" id="KW-0732">Signal</keyword>
<dbReference type="EMBL" id="CP013023">
    <property type="protein sequence ID" value="ANF98826.1"/>
    <property type="molecule type" value="Genomic_DNA"/>
</dbReference>
<evidence type="ECO:0000256" key="2">
    <source>
        <dbReference type="SAM" id="SignalP"/>
    </source>
</evidence>
<keyword evidence="4" id="KW-1185">Reference proteome</keyword>
<evidence type="ECO:0000313" key="4">
    <source>
        <dbReference type="Proteomes" id="UP000078148"/>
    </source>
</evidence>
<feature type="signal peptide" evidence="2">
    <location>
        <begin position="1"/>
        <end position="31"/>
    </location>
</feature>
<dbReference type="KEGG" id="pbv:AR543_14265"/>
<gene>
    <name evidence="3" type="ORF">AR543_14265</name>
</gene>
<evidence type="ECO:0000256" key="1">
    <source>
        <dbReference type="SAM" id="MobiDB-lite"/>
    </source>
</evidence>
<dbReference type="Proteomes" id="UP000078148">
    <property type="component" value="Chromosome"/>
</dbReference>
<accession>A0A172ZMF5</accession>
<evidence type="ECO:0000313" key="3">
    <source>
        <dbReference type="EMBL" id="ANF98826.1"/>
    </source>
</evidence>
<feature type="compositionally biased region" description="Polar residues" evidence="1">
    <location>
        <begin position="49"/>
        <end position="59"/>
    </location>
</feature>
<feature type="region of interest" description="Disordered" evidence="1">
    <location>
        <begin position="30"/>
        <end position="69"/>
    </location>
</feature>
<protein>
    <recommendedName>
        <fullName evidence="5">Proteinase inhibitor I42 chagasin domain-containing protein</fullName>
    </recommendedName>
</protein>
<evidence type="ECO:0008006" key="5">
    <source>
        <dbReference type="Google" id="ProtNLM"/>
    </source>
</evidence>
<proteinExistence type="predicted"/>